<evidence type="ECO:0000256" key="1">
    <source>
        <dbReference type="ARBA" id="ARBA00006566"/>
    </source>
</evidence>
<keyword evidence="3 15" id="KW-0808">Transferase</keyword>
<evidence type="ECO:0000256" key="8">
    <source>
        <dbReference type="ARBA" id="ARBA00022842"/>
    </source>
</evidence>
<dbReference type="Pfam" id="PF00288">
    <property type="entry name" value="GHMP_kinases_N"/>
    <property type="match status" value="1"/>
</dbReference>
<dbReference type="Pfam" id="PF10509">
    <property type="entry name" value="GalKase_gal_bdg"/>
    <property type="match status" value="1"/>
</dbReference>
<dbReference type="PROSITE" id="PS00106">
    <property type="entry name" value="GALACTOKINASE"/>
    <property type="match status" value="1"/>
</dbReference>
<dbReference type="Proteomes" id="UP000272503">
    <property type="component" value="Unassembled WGS sequence"/>
</dbReference>
<dbReference type="InterPro" id="IPR020568">
    <property type="entry name" value="Ribosomal_Su5_D2-typ_SF"/>
</dbReference>
<evidence type="ECO:0000259" key="13">
    <source>
        <dbReference type="Pfam" id="PF08544"/>
    </source>
</evidence>
<dbReference type="PIRSF" id="PIRSF000530">
    <property type="entry name" value="Galactokinase"/>
    <property type="match status" value="1"/>
</dbReference>
<reference evidence="15 16" key="1">
    <citation type="submission" date="2018-10" db="EMBL/GenBank/DDBJ databases">
        <authorList>
            <person name="Li J."/>
        </authorList>
    </citation>
    <scope>NUCLEOTIDE SEQUENCE [LARGE SCALE GENOMIC DNA]</scope>
    <source>
        <strain evidence="15 16">IF 016277</strain>
    </source>
</reference>
<feature type="domain" description="GHMP kinase N-terminal" evidence="12">
    <location>
        <begin position="101"/>
        <end position="186"/>
    </location>
</feature>
<dbReference type="InterPro" id="IPR006203">
    <property type="entry name" value="GHMP_knse_ATP-bd_CS"/>
</dbReference>
<name>A0A3L7A5M6_9MICO</name>
<evidence type="ECO:0000256" key="10">
    <source>
        <dbReference type="ARBA" id="ARBA00023277"/>
    </source>
</evidence>
<evidence type="ECO:0000256" key="2">
    <source>
        <dbReference type="ARBA" id="ARBA00022490"/>
    </source>
</evidence>
<keyword evidence="10" id="KW-0119">Carbohydrate metabolism</keyword>
<dbReference type="InterPro" id="IPR013750">
    <property type="entry name" value="GHMP_kinase_C_dom"/>
</dbReference>
<feature type="domain" description="Galactokinase N-terminal" evidence="14">
    <location>
        <begin position="9"/>
        <end position="57"/>
    </location>
</feature>
<dbReference type="PROSITE" id="PS00627">
    <property type="entry name" value="GHMP_KINASES_ATP"/>
    <property type="match status" value="1"/>
</dbReference>
<dbReference type="InterPro" id="IPR006206">
    <property type="entry name" value="Mevalonate/galactokinase"/>
</dbReference>
<evidence type="ECO:0000259" key="14">
    <source>
        <dbReference type="Pfam" id="PF10509"/>
    </source>
</evidence>
<keyword evidence="6 15" id="KW-0418">Kinase</keyword>
<dbReference type="Gene3D" id="3.30.70.890">
    <property type="entry name" value="GHMP kinase, C-terminal domain"/>
    <property type="match status" value="1"/>
</dbReference>
<keyword evidence="7" id="KW-0067">ATP-binding</keyword>
<dbReference type="AlphaFoldDB" id="A0A3L7A5M6"/>
<feature type="domain" description="GHMP kinase C-terminal" evidence="13">
    <location>
        <begin position="291"/>
        <end position="367"/>
    </location>
</feature>
<sequence length="390" mass="40889">MTPDALSAAFTDRFALAPAGIWSAPGRVNLIGEHTDYNAGFALPFAIEARAYVAVRPTDDDELACATTFGDEEAAPTVRLSRTELAADSSAFAGAGGWARYLAGVAWAFDRRGITVPGLRVLLHSDVPVGAGLSSSAAVECALAIALNELTEANLDRTELVQICHEAENNFVGAPTGILDQSASLLSVAGSGIFLDCRDRTTRPVPLDLAAHGLALLIIDTRVTHAHESGGYRDRVASCVRGARLLGVETLREVDLALLAARAEDLDEETLRRVRHIVTENARVEETVGLLDAGLLDQIGPILTASHASMRDDYEISSSELDAAVEASLRAGAIGARMTGGGFGGSAIALVAAEGTDAVRAAVREGFASRGWAEPRIYETVPGPGAHRDI</sequence>
<keyword evidence="4" id="KW-0479">Metal-binding</keyword>
<keyword evidence="2" id="KW-0963">Cytoplasm</keyword>
<evidence type="ECO:0000256" key="9">
    <source>
        <dbReference type="ARBA" id="ARBA00023144"/>
    </source>
</evidence>
<keyword evidence="9" id="KW-0299">Galactose metabolism</keyword>
<dbReference type="EMBL" id="RCUX01000006">
    <property type="protein sequence ID" value="RLP75619.1"/>
    <property type="molecule type" value="Genomic_DNA"/>
</dbReference>
<dbReference type="EC" id="2.7.1.6" evidence="11"/>
<dbReference type="GO" id="GO:0004335">
    <property type="term" value="F:galactokinase activity"/>
    <property type="evidence" value="ECO:0007669"/>
    <property type="project" value="UniProtKB-UniRule"/>
</dbReference>
<evidence type="ECO:0000256" key="5">
    <source>
        <dbReference type="ARBA" id="ARBA00022741"/>
    </source>
</evidence>
<dbReference type="InterPro" id="IPR036554">
    <property type="entry name" value="GHMP_kinase_C_sf"/>
</dbReference>
<evidence type="ECO:0000313" key="15">
    <source>
        <dbReference type="EMBL" id="RLP75619.1"/>
    </source>
</evidence>
<dbReference type="InterPro" id="IPR019741">
    <property type="entry name" value="Galactokinase_CS"/>
</dbReference>
<dbReference type="NCBIfam" id="TIGR00131">
    <property type="entry name" value="gal_kin"/>
    <property type="match status" value="1"/>
</dbReference>
<organism evidence="15 16">
    <name type="scientific">Mycetocola tolaasinivorans</name>
    <dbReference type="NCBI Taxonomy" id="76635"/>
    <lineage>
        <taxon>Bacteria</taxon>
        <taxon>Bacillati</taxon>
        <taxon>Actinomycetota</taxon>
        <taxon>Actinomycetes</taxon>
        <taxon>Micrococcales</taxon>
        <taxon>Microbacteriaceae</taxon>
        <taxon>Mycetocola</taxon>
    </lineage>
</organism>
<keyword evidence="5" id="KW-0547">Nucleotide-binding</keyword>
<accession>A0A3L7A5M6</accession>
<comment type="similarity">
    <text evidence="1">Belongs to the GHMP kinase family. GalK subfamily.</text>
</comment>
<dbReference type="RefSeq" id="WP_121648591.1">
    <property type="nucleotide sequence ID" value="NZ_RCUX01000006.1"/>
</dbReference>
<dbReference type="InterPro" id="IPR014721">
    <property type="entry name" value="Ribsml_uS5_D2-typ_fold_subgr"/>
</dbReference>
<dbReference type="FunFam" id="3.30.70.890:FF:000001">
    <property type="entry name" value="Galactokinase"/>
    <property type="match status" value="1"/>
</dbReference>
<evidence type="ECO:0000256" key="7">
    <source>
        <dbReference type="ARBA" id="ARBA00022840"/>
    </source>
</evidence>
<keyword evidence="16" id="KW-1185">Reference proteome</keyword>
<proteinExistence type="inferred from homology"/>
<gene>
    <name evidence="15" type="primary">galK</name>
    <name evidence="15" type="ORF">D9V32_09100</name>
</gene>
<dbReference type="InterPro" id="IPR000705">
    <property type="entry name" value="Galactokinase"/>
</dbReference>
<dbReference type="InterPro" id="IPR006204">
    <property type="entry name" value="GHMP_kinase_N_dom"/>
</dbReference>
<dbReference type="OrthoDB" id="250531at2"/>
<dbReference type="SUPFAM" id="SSF54211">
    <property type="entry name" value="Ribosomal protein S5 domain 2-like"/>
    <property type="match status" value="1"/>
</dbReference>
<dbReference type="PANTHER" id="PTHR10457">
    <property type="entry name" value="MEVALONATE KINASE/GALACTOKINASE"/>
    <property type="match status" value="1"/>
</dbReference>
<keyword evidence="8" id="KW-0460">Magnesium</keyword>
<evidence type="ECO:0000256" key="4">
    <source>
        <dbReference type="ARBA" id="ARBA00022723"/>
    </source>
</evidence>
<dbReference type="SUPFAM" id="SSF55060">
    <property type="entry name" value="GHMP Kinase, C-terminal domain"/>
    <property type="match status" value="1"/>
</dbReference>
<dbReference type="Pfam" id="PF08544">
    <property type="entry name" value="GHMP_kinases_C"/>
    <property type="match status" value="1"/>
</dbReference>
<evidence type="ECO:0000256" key="11">
    <source>
        <dbReference type="NCBIfam" id="TIGR00131"/>
    </source>
</evidence>
<dbReference type="GO" id="GO:0005524">
    <property type="term" value="F:ATP binding"/>
    <property type="evidence" value="ECO:0007669"/>
    <property type="project" value="UniProtKB-UniRule"/>
</dbReference>
<dbReference type="PANTHER" id="PTHR10457:SF7">
    <property type="entry name" value="GALACTOKINASE-RELATED"/>
    <property type="match status" value="1"/>
</dbReference>
<protein>
    <recommendedName>
        <fullName evidence="11">Galactokinase</fullName>
        <ecNumber evidence="11">2.7.1.6</ecNumber>
    </recommendedName>
</protein>
<dbReference type="GO" id="GO:0006012">
    <property type="term" value="P:galactose metabolic process"/>
    <property type="evidence" value="ECO:0007669"/>
    <property type="project" value="UniProtKB-UniRule"/>
</dbReference>
<dbReference type="GO" id="GO:0046872">
    <property type="term" value="F:metal ion binding"/>
    <property type="evidence" value="ECO:0007669"/>
    <property type="project" value="UniProtKB-KW"/>
</dbReference>
<evidence type="ECO:0000313" key="16">
    <source>
        <dbReference type="Proteomes" id="UP000272503"/>
    </source>
</evidence>
<dbReference type="PRINTS" id="PR00473">
    <property type="entry name" value="GALCTOKINASE"/>
</dbReference>
<comment type="caution">
    <text evidence="15">The sequence shown here is derived from an EMBL/GenBank/DDBJ whole genome shotgun (WGS) entry which is preliminary data.</text>
</comment>
<dbReference type="GO" id="GO:0005829">
    <property type="term" value="C:cytosol"/>
    <property type="evidence" value="ECO:0007669"/>
    <property type="project" value="TreeGrafter"/>
</dbReference>
<evidence type="ECO:0000259" key="12">
    <source>
        <dbReference type="Pfam" id="PF00288"/>
    </source>
</evidence>
<evidence type="ECO:0000256" key="3">
    <source>
        <dbReference type="ARBA" id="ARBA00022679"/>
    </source>
</evidence>
<dbReference type="FunFam" id="3.30.230.10:FF:000017">
    <property type="entry name" value="Galactokinase"/>
    <property type="match status" value="1"/>
</dbReference>
<dbReference type="PRINTS" id="PR00959">
    <property type="entry name" value="MEVGALKINASE"/>
</dbReference>
<dbReference type="InterPro" id="IPR019539">
    <property type="entry name" value="GalKase_N"/>
</dbReference>
<dbReference type="Gene3D" id="3.30.230.10">
    <property type="match status" value="1"/>
</dbReference>
<evidence type="ECO:0000256" key="6">
    <source>
        <dbReference type="ARBA" id="ARBA00022777"/>
    </source>
</evidence>